<evidence type="ECO:0000313" key="10">
    <source>
        <dbReference type="Proteomes" id="UP000516446"/>
    </source>
</evidence>
<keyword evidence="10" id="KW-1185">Reference proteome</keyword>
<dbReference type="PANTHER" id="PTHR32502">
    <property type="entry name" value="N-ACETYLGALACTOSAMINE PERMEASE II COMPONENT-RELATED"/>
    <property type="match status" value="1"/>
</dbReference>
<evidence type="ECO:0000256" key="7">
    <source>
        <dbReference type="ARBA" id="ARBA00022989"/>
    </source>
</evidence>
<keyword evidence="4" id="KW-0762">Sugar transport</keyword>
<keyword evidence="3" id="KW-1003">Cell membrane</keyword>
<evidence type="ECO:0000256" key="1">
    <source>
        <dbReference type="ARBA" id="ARBA00004651"/>
    </source>
</evidence>
<dbReference type="GO" id="GO:0009401">
    <property type="term" value="P:phosphoenolpyruvate-dependent sugar phosphotransferase system"/>
    <property type="evidence" value="ECO:0007669"/>
    <property type="project" value="UniProtKB-KW"/>
</dbReference>
<name>A0A7H1MKV1_9LACO</name>
<dbReference type="InterPro" id="IPR004700">
    <property type="entry name" value="PTS_IIC_man"/>
</dbReference>
<dbReference type="InterPro" id="IPR050303">
    <property type="entry name" value="GatZ_KbaZ_carbometab"/>
</dbReference>
<dbReference type="NCBIfam" id="NF011647">
    <property type="entry name" value="PRK15065.1"/>
    <property type="match status" value="1"/>
</dbReference>
<organism evidence="9 10">
    <name type="scientific">Weissella koreensis</name>
    <dbReference type="NCBI Taxonomy" id="165096"/>
    <lineage>
        <taxon>Bacteria</taxon>
        <taxon>Bacillati</taxon>
        <taxon>Bacillota</taxon>
        <taxon>Bacilli</taxon>
        <taxon>Lactobacillales</taxon>
        <taxon>Lactobacillaceae</taxon>
        <taxon>Weissella</taxon>
    </lineage>
</organism>
<evidence type="ECO:0000256" key="8">
    <source>
        <dbReference type="ARBA" id="ARBA00023136"/>
    </source>
</evidence>
<evidence type="ECO:0000256" key="2">
    <source>
        <dbReference type="ARBA" id="ARBA00022448"/>
    </source>
</evidence>
<keyword evidence="2" id="KW-0813">Transport</keyword>
<dbReference type="OMA" id="QWIAVCL"/>
<keyword evidence="6" id="KW-0812">Transmembrane</keyword>
<evidence type="ECO:0000256" key="6">
    <source>
        <dbReference type="ARBA" id="ARBA00022692"/>
    </source>
</evidence>
<dbReference type="Proteomes" id="UP000516446">
    <property type="component" value="Chromosome"/>
</dbReference>
<dbReference type="EMBL" id="CP043431">
    <property type="protein sequence ID" value="QNT64087.1"/>
    <property type="molecule type" value="Genomic_DNA"/>
</dbReference>
<protein>
    <submittedName>
        <fullName evidence="9">PTS mannose/fructose/sorbose transporter subunit IIC</fullName>
    </submittedName>
</protein>
<evidence type="ECO:0000313" key="9">
    <source>
        <dbReference type="EMBL" id="QNT64087.1"/>
    </source>
</evidence>
<keyword evidence="8" id="KW-0472">Membrane</keyword>
<keyword evidence="5" id="KW-0598">Phosphotransferase system</keyword>
<reference evidence="9 10" key="1">
    <citation type="submission" date="2019-08" db="EMBL/GenBank/DDBJ databases">
        <authorList>
            <person name="Chang H.C."/>
            <person name="Mun S.Y."/>
        </authorList>
    </citation>
    <scope>NUCLEOTIDE SEQUENCE [LARGE SCALE GENOMIC DNA]</scope>
    <source>
        <strain evidence="9 10">SK</strain>
    </source>
</reference>
<evidence type="ECO:0000256" key="5">
    <source>
        <dbReference type="ARBA" id="ARBA00022683"/>
    </source>
</evidence>
<dbReference type="GO" id="GO:0005886">
    <property type="term" value="C:plasma membrane"/>
    <property type="evidence" value="ECO:0007669"/>
    <property type="project" value="UniProtKB-SubCell"/>
</dbReference>
<comment type="subcellular location">
    <subcellularLocation>
        <location evidence="1">Cell membrane</location>
        <topology evidence="1">Multi-pass membrane protein</topology>
    </subcellularLocation>
</comment>
<dbReference type="Pfam" id="PF03609">
    <property type="entry name" value="EII-Sor"/>
    <property type="match status" value="1"/>
</dbReference>
<sequence>MTIISMVLVVVVAFFAGMEGILDQFEIHQPLIACTLIGLVTGHLIPCVILGGTLQMMALGWANIGAAVAPDVALASVASAIILVKSGHFDSAHITLAYGAAIPLAVAGLFLTMIVRTLAVAMVHGADKAAEKGDMKAMERIHVTTLMMQGLRIAIPAVLLLLIPTSAVQDALNAVPTWLSDGMAIGGGMVVAVGYAMVINMMATREVWPFFAIGFALAAVTQLTLIAMGAIGVAIALIYLNLSKMGGGSNNGSNGGGSGDPVGDILNEY</sequence>
<dbReference type="PANTHER" id="PTHR32502:SF25">
    <property type="entry name" value="PHOSPHOTRANSFERASE SYSTEM, MANNOSE-SPECIFIC EIIC"/>
    <property type="match status" value="1"/>
</dbReference>
<dbReference type="RefSeq" id="WP_006845811.1">
    <property type="nucleotide sequence ID" value="NZ_CP026847.1"/>
</dbReference>
<accession>A0A7H1MKV1</accession>
<gene>
    <name evidence="9" type="ORF">FY536_01800</name>
</gene>
<evidence type="ECO:0000256" key="3">
    <source>
        <dbReference type="ARBA" id="ARBA00022475"/>
    </source>
</evidence>
<dbReference type="PROSITE" id="PS51106">
    <property type="entry name" value="PTS_EIIC_TYPE_4"/>
    <property type="match status" value="1"/>
</dbReference>
<dbReference type="AlphaFoldDB" id="A0A7H1MKV1"/>
<evidence type="ECO:0000256" key="4">
    <source>
        <dbReference type="ARBA" id="ARBA00022597"/>
    </source>
</evidence>
<proteinExistence type="predicted"/>
<keyword evidence="7" id="KW-1133">Transmembrane helix</keyword>